<organism evidence="4 5">
    <name type="scientific">Fragilariopsis cylindrus CCMP1102</name>
    <dbReference type="NCBI Taxonomy" id="635003"/>
    <lineage>
        <taxon>Eukaryota</taxon>
        <taxon>Sar</taxon>
        <taxon>Stramenopiles</taxon>
        <taxon>Ochrophyta</taxon>
        <taxon>Bacillariophyta</taxon>
        <taxon>Bacillariophyceae</taxon>
        <taxon>Bacillariophycidae</taxon>
        <taxon>Bacillariales</taxon>
        <taxon>Bacillariaceae</taxon>
        <taxon>Fragilariopsis</taxon>
    </lineage>
</organism>
<dbReference type="AlphaFoldDB" id="A0A1E7FRW4"/>
<dbReference type="KEGG" id="fcy:FRACYDRAFT_139218"/>
<accession>A0A1E7FRW4</accession>
<dbReference type="Proteomes" id="UP000095751">
    <property type="component" value="Unassembled WGS sequence"/>
</dbReference>
<evidence type="ECO:0000313" key="4">
    <source>
        <dbReference type="EMBL" id="OEU20899.1"/>
    </source>
</evidence>
<keyword evidence="2" id="KW-0833">Ubl conjugation pathway</keyword>
<dbReference type="InterPro" id="IPR045048">
    <property type="entry name" value="FBXO31/39"/>
</dbReference>
<comment type="pathway">
    <text evidence="1">Protein modification; protein ubiquitination.</text>
</comment>
<feature type="non-terminal residue" evidence="4">
    <location>
        <position position="1"/>
    </location>
</feature>
<dbReference type="PANTHER" id="PTHR10706">
    <property type="entry name" value="F-BOX FAMILY PROTEIN"/>
    <property type="match status" value="1"/>
</dbReference>
<dbReference type="InParanoid" id="A0A1E7FRW4"/>
<feature type="region of interest" description="Disordered" evidence="3">
    <location>
        <begin position="24"/>
        <end position="50"/>
    </location>
</feature>
<protein>
    <submittedName>
        <fullName evidence="4">Uncharacterized protein</fullName>
    </submittedName>
</protein>
<dbReference type="OrthoDB" id="722566at2759"/>
<dbReference type="Pfam" id="PF12014">
    <property type="entry name" value="Cyclin_D1_bind"/>
    <property type="match status" value="1"/>
</dbReference>
<dbReference type="GO" id="GO:0016567">
    <property type="term" value="P:protein ubiquitination"/>
    <property type="evidence" value="ECO:0007669"/>
    <property type="project" value="UniProtKB-UniPathway"/>
</dbReference>
<evidence type="ECO:0000256" key="3">
    <source>
        <dbReference type="SAM" id="MobiDB-lite"/>
    </source>
</evidence>
<gene>
    <name evidence="4" type="ORF">FRACYDRAFT_139218</name>
</gene>
<feature type="compositionally biased region" description="Acidic residues" evidence="3">
    <location>
        <begin position="30"/>
        <end position="40"/>
    </location>
</feature>
<dbReference type="UniPathway" id="UPA00143"/>
<proteinExistence type="predicted"/>
<name>A0A1E7FRW4_9STRA</name>
<sequence length="282" mass="32615">KFVTGDDLHRLRHQVLGMRLELQEARREAEEEYDEEDEEETRGSEYSSSSISKKVQELERSIMKTQQVDAEFVYTVSLERKELAEQDGNMFDAQRFHELAMEARSALPQFDLEGLWVGKYGDQEYEMINITYAGDTLLAHKVTSGTKHVPRGAETFRVDLKYQQQQQQNDASPQVLSPIELGDSAAKQWGCKYLQRFAGIGQVASKGYQDSQWMDGQLILVNEYFSFAWLPIGHQVFFGRPTPELILKLMKDEKKKEHTSGARSFLEKCWEETEHIEDDMEV</sequence>
<feature type="non-terminal residue" evidence="4">
    <location>
        <position position="282"/>
    </location>
</feature>
<evidence type="ECO:0000256" key="2">
    <source>
        <dbReference type="ARBA" id="ARBA00022786"/>
    </source>
</evidence>
<keyword evidence="5" id="KW-1185">Reference proteome</keyword>
<dbReference type="EMBL" id="KV784354">
    <property type="protein sequence ID" value="OEU20899.1"/>
    <property type="molecule type" value="Genomic_DNA"/>
</dbReference>
<evidence type="ECO:0000313" key="5">
    <source>
        <dbReference type="Proteomes" id="UP000095751"/>
    </source>
</evidence>
<reference evidence="4 5" key="1">
    <citation type="submission" date="2016-09" db="EMBL/GenBank/DDBJ databases">
        <title>Extensive genetic diversity and differential bi-allelic expression allows diatom success in the polar Southern Ocean.</title>
        <authorList>
            <consortium name="DOE Joint Genome Institute"/>
            <person name="Mock T."/>
            <person name="Otillar R.P."/>
            <person name="Strauss J."/>
            <person name="Dupont C."/>
            <person name="Frickenhaus S."/>
            <person name="Maumus F."/>
            <person name="Mcmullan M."/>
            <person name="Sanges R."/>
            <person name="Schmutz J."/>
            <person name="Toseland A."/>
            <person name="Valas R."/>
            <person name="Veluchamy A."/>
            <person name="Ward B.J."/>
            <person name="Allen A."/>
            <person name="Barry K."/>
            <person name="Falciatore A."/>
            <person name="Ferrante M."/>
            <person name="Fortunato A.E."/>
            <person name="Gloeckner G."/>
            <person name="Gruber A."/>
            <person name="Hipkin R."/>
            <person name="Janech M."/>
            <person name="Kroth P."/>
            <person name="Leese F."/>
            <person name="Lindquist E."/>
            <person name="Lyon B.R."/>
            <person name="Martin J."/>
            <person name="Mayer C."/>
            <person name="Parker M."/>
            <person name="Quesneville H."/>
            <person name="Raymond J."/>
            <person name="Uhlig C."/>
            <person name="Valentin K.U."/>
            <person name="Worden A.Z."/>
            <person name="Armbrust E.V."/>
            <person name="Bowler C."/>
            <person name="Green B."/>
            <person name="Moulton V."/>
            <person name="Van Oosterhout C."/>
            <person name="Grigoriev I."/>
        </authorList>
    </citation>
    <scope>NUCLEOTIDE SEQUENCE [LARGE SCALE GENOMIC DNA]</scope>
    <source>
        <strain evidence="4 5">CCMP1102</strain>
    </source>
</reference>
<evidence type="ECO:0000256" key="1">
    <source>
        <dbReference type="ARBA" id="ARBA00004906"/>
    </source>
</evidence>
<dbReference type="PANTHER" id="PTHR10706:SF130">
    <property type="entry name" value="F-BOX ONLY PROTEIN 31"/>
    <property type="match status" value="1"/>
</dbReference>